<reference evidence="8 9" key="1">
    <citation type="submission" date="2024-02" db="EMBL/GenBank/DDBJ databases">
        <title>High-quality chromosome-scale genome assembly of Pensacola bahiagrass (Paspalum notatum Flugge var. saurae).</title>
        <authorList>
            <person name="Vega J.M."/>
            <person name="Podio M."/>
            <person name="Orjuela J."/>
            <person name="Siena L.A."/>
            <person name="Pessino S.C."/>
            <person name="Combes M.C."/>
            <person name="Mariac C."/>
            <person name="Albertini E."/>
            <person name="Pupilli F."/>
            <person name="Ortiz J.P.A."/>
            <person name="Leblanc O."/>
        </authorList>
    </citation>
    <scope>NUCLEOTIDE SEQUENCE [LARGE SCALE GENOMIC DNA]</scope>
    <source>
        <strain evidence="8">R1</strain>
        <tissue evidence="8">Leaf</tissue>
    </source>
</reference>
<sequence>MALPLLPWLAWLMAVVLAVCFIDLLAHPRRRGLPPGPRLLPLIGNLHLLGDQPHRSLAALAKTHGPLMSLRLGAVTTVVASSPEAAREFLQMHDAVFATRSVPDATGAHARNSVVWLPSNSPHWRALRKVMGAELFAPHRLDALQHLRREKVQLLVDHVGRLARDGAAVDVGRVAFTTVLNLLSQTIFSRDLANLDDHGGSKGFRELVTELMEAAGTPNLSDFYPTLFAAADLQGCRRNFAKGLARLNQAFDVEIDQRLHDREAGQPRKNDFLDLLLDTQMGEKGTAELDRDTLLSMFADLFGAGSDTSSNTVEWAMAELLQNPISMYKVCNELARVVGSGRNIEESQICQLPYLQAVVKETFRLHPPAPLLLPRQAEMEIKVSGFTIPKGAHLLINIWSMGRDANVWSEPEKFMPERFLVKVVDFKGGDFDLIPFGAGRRICPGMPLAIRMVHLLLGSLLNQFKWKLPIEVERNGVDMAEKFGPHRSLAKLAKIHGPLMSLRLGTVTTVVASSPAVAREFLQRHDAVFSNRSVPDATGAHSRNSSVWLPNAPRWRAMRKIMGAELFAPHRLDALQHLRREKVQELVDHVGRLARRGEPVDVGRVAFTTSLNLVSRTIFSRDLTRLDDDGGTREFQRVVTEIMEAVGCPNISDYFPAIAAADLQGWRRHLARLFAQLHRIFDEEIDGRLRGRDAGEPRKNDFLDLLLDAADDGDSTARLDRDTLRSLFTDLFSAGSDTSSSTVEWAMTELLRSPTSMAKVCDELDAVIGAKKSIEESDIGRLPYLQAVVKETFRLHPPAPLLLPRHTQDDIKIMGYTIPKGSRVFVNVWAMGRDKETWSDAEKFMPERFFGKAVDLRGGDFDLIPFGGGRRICPGMPLAIRMVHMLLASMLNKFTWRLPAEVERNAMAMLFLFPWLAWLLVSVSGVYLLGFLTHERERRRGLPPGPRPLPVIGSLHLLGDQPHRSLARLAKVHGPLMSLRLGAVTTVVASSPAVAREFLQRQDAVFSSRFVPDATGDDYAKNSLAWLPNGPRWRALRKAEVLDELEHLRREKVQELVDHVGRLAIRGEAVDIGRVAFATSLNLVSQTIFSSDLTSLSDDGGSKEFQEVATNMMEAMRGPNISDFFPALAAADRQGWRRRLARLFARLHRIFDEEIDGRLRGRDDGEPRKNDFLDLLLDAAAAEDGDKTARLDRETLRALFMDLFAAGNDTSSSTVEWAMAELLQSPTLMAKSCDELARVLGSRKSIEESDIDLLPYLQAVVKETLRLHRPAPLLLPRHAQVDTKIMGYTIPKGSRVYINVWAMSRDKAIWLEPEKFMPQRFMRRQIHFRGGDFDLVPFGAGCRICPGMPLAIRMVPLVLVSILHKFTWRLPTEVKRNGVDMTEKFGLTLAKAVPMCAIPTPI</sequence>
<feature type="transmembrane region" description="Helical" evidence="7">
    <location>
        <begin position="6"/>
        <end position="26"/>
    </location>
</feature>
<protein>
    <recommendedName>
        <fullName evidence="10">Cytochrome P450</fullName>
    </recommendedName>
</protein>
<keyword evidence="7" id="KW-0472">Membrane</keyword>
<organism evidence="8 9">
    <name type="scientific">Paspalum notatum var. saurae</name>
    <dbReference type="NCBI Taxonomy" id="547442"/>
    <lineage>
        <taxon>Eukaryota</taxon>
        <taxon>Viridiplantae</taxon>
        <taxon>Streptophyta</taxon>
        <taxon>Embryophyta</taxon>
        <taxon>Tracheophyta</taxon>
        <taxon>Spermatophyta</taxon>
        <taxon>Magnoliopsida</taxon>
        <taxon>Liliopsida</taxon>
        <taxon>Poales</taxon>
        <taxon>Poaceae</taxon>
        <taxon>PACMAD clade</taxon>
        <taxon>Panicoideae</taxon>
        <taxon>Andropogonodae</taxon>
        <taxon>Paspaleae</taxon>
        <taxon>Paspalinae</taxon>
        <taxon>Paspalum</taxon>
    </lineage>
</organism>
<dbReference type="InterPro" id="IPR002401">
    <property type="entry name" value="Cyt_P450_E_grp-I"/>
</dbReference>
<dbReference type="InterPro" id="IPR036396">
    <property type="entry name" value="Cyt_P450_sf"/>
</dbReference>
<feature type="transmembrane region" description="Helical" evidence="7">
    <location>
        <begin position="878"/>
        <end position="896"/>
    </location>
</feature>
<keyword evidence="9" id="KW-1185">Reference proteome</keyword>
<keyword evidence="5 6" id="KW-0408">Iron</keyword>
<dbReference type="GO" id="GO:0016709">
    <property type="term" value="F:oxidoreductase activity, acting on paired donors, with incorporation or reduction of molecular oxygen, NAD(P)H as one donor, and incorporation of one atom of oxygen"/>
    <property type="evidence" value="ECO:0007669"/>
    <property type="project" value="UniProtKB-ARBA"/>
</dbReference>
<feature type="transmembrane region" description="Helical" evidence="7">
    <location>
        <begin position="908"/>
        <end position="932"/>
    </location>
</feature>
<dbReference type="CDD" id="cd11073">
    <property type="entry name" value="CYP76-like"/>
    <property type="match status" value="3"/>
</dbReference>
<gene>
    <name evidence="8" type="ORF">U9M48_009758</name>
</gene>
<evidence type="ECO:0000256" key="3">
    <source>
        <dbReference type="ARBA" id="ARBA00022821"/>
    </source>
</evidence>
<dbReference type="GO" id="GO:0020037">
    <property type="term" value="F:heme binding"/>
    <property type="evidence" value="ECO:0007669"/>
    <property type="project" value="InterPro"/>
</dbReference>
<evidence type="ECO:0000256" key="1">
    <source>
        <dbReference type="ARBA" id="ARBA00010617"/>
    </source>
</evidence>
<evidence type="ECO:0000313" key="9">
    <source>
        <dbReference type="Proteomes" id="UP001341281"/>
    </source>
</evidence>
<dbReference type="GO" id="GO:0005506">
    <property type="term" value="F:iron ion binding"/>
    <property type="evidence" value="ECO:0007669"/>
    <property type="project" value="InterPro"/>
</dbReference>
<dbReference type="PANTHER" id="PTHR47950">
    <property type="entry name" value="CYTOCHROME P450, FAMILY 76, SUBFAMILY C, POLYPEPTIDE 5-RELATED"/>
    <property type="match status" value="1"/>
</dbReference>
<evidence type="ECO:0000256" key="2">
    <source>
        <dbReference type="ARBA" id="ARBA00022723"/>
    </source>
</evidence>
<dbReference type="Pfam" id="PF00067">
    <property type="entry name" value="p450"/>
    <property type="match status" value="3"/>
</dbReference>
<dbReference type="Gene3D" id="1.10.630.10">
    <property type="entry name" value="Cytochrome P450"/>
    <property type="match status" value="3"/>
</dbReference>
<evidence type="ECO:0000256" key="4">
    <source>
        <dbReference type="ARBA" id="ARBA00023002"/>
    </source>
</evidence>
<evidence type="ECO:0008006" key="10">
    <source>
        <dbReference type="Google" id="ProtNLM"/>
    </source>
</evidence>
<dbReference type="PRINTS" id="PR00463">
    <property type="entry name" value="EP450I"/>
</dbReference>
<evidence type="ECO:0000256" key="6">
    <source>
        <dbReference type="PIRSR" id="PIRSR602401-1"/>
    </source>
</evidence>
<keyword evidence="7" id="KW-0812">Transmembrane</keyword>
<name>A0AAQ3SSH1_PASNO</name>
<dbReference type="Proteomes" id="UP001341281">
    <property type="component" value="Chromosome 02"/>
</dbReference>
<comment type="cofactor">
    <cofactor evidence="6">
        <name>heme</name>
        <dbReference type="ChEBI" id="CHEBI:30413"/>
    </cofactor>
</comment>
<evidence type="ECO:0000256" key="5">
    <source>
        <dbReference type="ARBA" id="ARBA00023004"/>
    </source>
</evidence>
<proteinExistence type="inferred from homology"/>
<dbReference type="PROSITE" id="PS00086">
    <property type="entry name" value="CYTOCHROME_P450"/>
    <property type="match status" value="3"/>
</dbReference>
<dbReference type="FunFam" id="1.10.630.10:FF:000007">
    <property type="entry name" value="Cytochrome P450 76C4"/>
    <property type="match status" value="3"/>
</dbReference>
<dbReference type="InterPro" id="IPR017972">
    <property type="entry name" value="Cyt_P450_CS"/>
</dbReference>
<dbReference type="InterPro" id="IPR001128">
    <property type="entry name" value="Cyt_P450"/>
</dbReference>
<feature type="binding site" description="axial binding residue" evidence="6">
    <location>
        <position position="873"/>
    </location>
    <ligand>
        <name>heme</name>
        <dbReference type="ChEBI" id="CHEBI:30413"/>
    </ligand>
    <ligandPart>
        <name>Fe</name>
        <dbReference type="ChEBI" id="CHEBI:18248"/>
    </ligandPart>
</feature>
<evidence type="ECO:0000256" key="7">
    <source>
        <dbReference type="SAM" id="Phobius"/>
    </source>
</evidence>
<dbReference type="GO" id="GO:0006952">
    <property type="term" value="P:defense response"/>
    <property type="evidence" value="ECO:0007669"/>
    <property type="project" value="UniProtKB-KW"/>
</dbReference>
<dbReference type="EMBL" id="CP144746">
    <property type="protein sequence ID" value="WVZ59644.1"/>
    <property type="molecule type" value="Genomic_DNA"/>
</dbReference>
<keyword evidence="4" id="KW-0560">Oxidoreductase</keyword>
<keyword evidence="3" id="KW-0611">Plant defense</keyword>
<dbReference type="GO" id="GO:0051502">
    <property type="term" value="P:diterpene phytoalexin biosynthetic process"/>
    <property type="evidence" value="ECO:0007669"/>
    <property type="project" value="UniProtKB-ARBA"/>
</dbReference>
<dbReference type="PANTHER" id="PTHR47950:SF48">
    <property type="entry name" value="CYTOCHROME P450 FAMILY PROTEIN, EXPRESSED"/>
    <property type="match status" value="1"/>
</dbReference>
<accession>A0AAQ3SSH1</accession>
<comment type="similarity">
    <text evidence="1">Belongs to the cytochrome P450 family.</text>
</comment>
<evidence type="ECO:0000313" key="8">
    <source>
        <dbReference type="EMBL" id="WVZ59644.1"/>
    </source>
</evidence>
<dbReference type="PRINTS" id="PR00385">
    <property type="entry name" value="P450"/>
</dbReference>
<keyword evidence="7" id="KW-1133">Transmembrane helix</keyword>
<keyword evidence="6" id="KW-0349">Heme</keyword>
<keyword evidence="2 6" id="KW-0479">Metal-binding</keyword>
<dbReference type="SUPFAM" id="SSF48264">
    <property type="entry name" value="Cytochrome P450"/>
    <property type="match status" value="3"/>
</dbReference>